<dbReference type="Proteomes" id="UP000199158">
    <property type="component" value="Unassembled WGS sequence"/>
</dbReference>
<evidence type="ECO:0000259" key="3">
    <source>
        <dbReference type="PROSITE" id="PS50198"/>
    </source>
</evidence>
<keyword evidence="1 4" id="KW-0413">Isomerase</keyword>
<evidence type="ECO:0000313" key="5">
    <source>
        <dbReference type="Proteomes" id="UP000199158"/>
    </source>
</evidence>
<dbReference type="STRING" id="474960.SAMN05216180_1916"/>
<feature type="domain" description="PpiC" evidence="3">
    <location>
        <begin position="201"/>
        <end position="302"/>
    </location>
</feature>
<dbReference type="PANTHER" id="PTHR47245:SF2">
    <property type="entry name" value="PEPTIDYL-PROLYL CIS-TRANS ISOMERASE HP_0175-RELATED"/>
    <property type="match status" value="1"/>
</dbReference>
<organism evidence="4 5">
    <name type="scientific">Hydrogenoanaerobacterium saccharovorans</name>
    <dbReference type="NCBI Taxonomy" id="474960"/>
    <lineage>
        <taxon>Bacteria</taxon>
        <taxon>Bacillati</taxon>
        <taxon>Bacillota</taxon>
        <taxon>Clostridia</taxon>
        <taxon>Eubacteriales</taxon>
        <taxon>Oscillospiraceae</taxon>
        <taxon>Hydrogenoanaerobacterium</taxon>
    </lineage>
</organism>
<proteinExistence type="predicted"/>
<name>A0A1H8BHX6_9FIRM</name>
<keyword evidence="1" id="KW-0697">Rotamase</keyword>
<sequence length="356" mass="39475">MNLIKKSAALVLALAISAAALTGCGAASKKQSYLTDSEGKPVQVENIAKIDGEDISLEEYRYYFLSSKAYFEQMFAGAASSSASGEETDIWANEEMLNSAKDQALEAIKFDRILRKYAKDNKIELTAEDKKKVDDNIKSAIEQAGGLEQYKKTLEEMFLNENLYRSVVESQILQSKVQEAMTSAGSRLAPSEDEVKTYFNENYLHAKHILISTQDITDEAEIAKKKETAEKALSRAKAGENFDALIKEYGEDPGMTSTPDGYYFPEGQMVTEFYEGTKALKDNEISGLVESSFGYHIIQRLPIAADYFDKNKDTVAPQIVAEKAGAKLNEEISALMEASVVEKTPEFEMINSKNLK</sequence>
<evidence type="ECO:0000313" key="4">
    <source>
        <dbReference type="EMBL" id="SEM82423.1"/>
    </source>
</evidence>
<dbReference type="OrthoDB" id="14196at2"/>
<accession>A0A1H8BHX6</accession>
<dbReference type="Pfam" id="PF13624">
    <property type="entry name" value="SurA_N_3"/>
    <property type="match status" value="1"/>
</dbReference>
<dbReference type="InterPro" id="IPR000297">
    <property type="entry name" value="PPIase_PpiC"/>
</dbReference>
<dbReference type="PROSITE" id="PS50198">
    <property type="entry name" value="PPIC_PPIASE_2"/>
    <property type="match status" value="1"/>
</dbReference>
<dbReference type="InterPro" id="IPR046357">
    <property type="entry name" value="PPIase_dom_sf"/>
</dbReference>
<dbReference type="Gene3D" id="3.10.50.40">
    <property type="match status" value="1"/>
</dbReference>
<dbReference type="PROSITE" id="PS51257">
    <property type="entry name" value="PROKAR_LIPOPROTEIN"/>
    <property type="match status" value="1"/>
</dbReference>
<keyword evidence="2" id="KW-0732">Signal</keyword>
<gene>
    <name evidence="4" type="ORF">SAMN05216180_1916</name>
</gene>
<keyword evidence="5" id="KW-1185">Reference proteome</keyword>
<feature type="chain" id="PRO_5038894800" evidence="2">
    <location>
        <begin position="23"/>
        <end position="356"/>
    </location>
</feature>
<dbReference type="InterPro" id="IPR027304">
    <property type="entry name" value="Trigger_fact/SurA_dom_sf"/>
</dbReference>
<protein>
    <submittedName>
        <fullName evidence="4">Parvulin-like peptidyl-prolyl isomerase</fullName>
    </submittedName>
</protein>
<dbReference type="RefSeq" id="WP_092753930.1">
    <property type="nucleotide sequence ID" value="NZ_FOCG01000001.1"/>
</dbReference>
<dbReference type="PANTHER" id="PTHR47245">
    <property type="entry name" value="PEPTIDYLPROLYL ISOMERASE"/>
    <property type="match status" value="1"/>
</dbReference>
<dbReference type="SUPFAM" id="SSF109998">
    <property type="entry name" value="Triger factor/SurA peptide-binding domain-like"/>
    <property type="match status" value="1"/>
</dbReference>
<evidence type="ECO:0000256" key="1">
    <source>
        <dbReference type="PROSITE-ProRule" id="PRU00278"/>
    </source>
</evidence>
<feature type="signal peptide" evidence="2">
    <location>
        <begin position="1"/>
        <end position="22"/>
    </location>
</feature>
<evidence type="ECO:0000256" key="2">
    <source>
        <dbReference type="SAM" id="SignalP"/>
    </source>
</evidence>
<dbReference type="GO" id="GO:0003755">
    <property type="term" value="F:peptidyl-prolyl cis-trans isomerase activity"/>
    <property type="evidence" value="ECO:0007669"/>
    <property type="project" value="UniProtKB-KW"/>
</dbReference>
<dbReference type="InterPro" id="IPR050245">
    <property type="entry name" value="PrsA_foldase"/>
</dbReference>
<dbReference type="SUPFAM" id="SSF54534">
    <property type="entry name" value="FKBP-like"/>
    <property type="match status" value="1"/>
</dbReference>
<reference evidence="4 5" key="1">
    <citation type="submission" date="2016-10" db="EMBL/GenBank/DDBJ databases">
        <authorList>
            <person name="de Groot N.N."/>
        </authorList>
    </citation>
    <scope>NUCLEOTIDE SEQUENCE [LARGE SCALE GENOMIC DNA]</scope>
    <source>
        <strain evidence="4 5">CGMCC 1.5070</strain>
    </source>
</reference>
<dbReference type="EMBL" id="FOCG01000001">
    <property type="protein sequence ID" value="SEM82423.1"/>
    <property type="molecule type" value="Genomic_DNA"/>
</dbReference>
<dbReference type="Pfam" id="PF13616">
    <property type="entry name" value="Rotamase_3"/>
    <property type="match status" value="1"/>
</dbReference>
<dbReference type="AlphaFoldDB" id="A0A1H8BHX6"/>